<keyword evidence="1" id="KW-1133">Transmembrane helix</keyword>
<dbReference type="EMBL" id="JBHUOS010000002">
    <property type="protein sequence ID" value="MFD2915084.1"/>
    <property type="molecule type" value="Genomic_DNA"/>
</dbReference>
<sequence>MTTENNSMSDDIQDIVKLSHEIKMQWILFYVTIAIFILGTGLFFFMAFTKYDWQSIAAVGGVDTGYIFILLRITKSLFKSDN</sequence>
<gene>
    <name evidence="2" type="ORF">ACFS29_05505</name>
</gene>
<feature type="transmembrane region" description="Helical" evidence="1">
    <location>
        <begin position="53"/>
        <end position="73"/>
    </location>
</feature>
<feature type="transmembrane region" description="Helical" evidence="1">
    <location>
        <begin position="27"/>
        <end position="47"/>
    </location>
</feature>
<accession>A0ABW5ZQ15</accession>
<keyword evidence="1" id="KW-0812">Transmembrane</keyword>
<keyword evidence="3" id="KW-1185">Reference proteome</keyword>
<comment type="caution">
    <text evidence="2">The sequence shown here is derived from an EMBL/GenBank/DDBJ whole genome shotgun (WGS) entry which is preliminary data.</text>
</comment>
<name>A0ABW5ZQ15_9FLAO</name>
<proteinExistence type="predicted"/>
<evidence type="ECO:0000313" key="3">
    <source>
        <dbReference type="Proteomes" id="UP001597548"/>
    </source>
</evidence>
<reference evidence="3" key="1">
    <citation type="journal article" date="2019" name="Int. J. Syst. Evol. Microbiol.">
        <title>The Global Catalogue of Microorganisms (GCM) 10K type strain sequencing project: providing services to taxonomists for standard genome sequencing and annotation.</title>
        <authorList>
            <consortium name="The Broad Institute Genomics Platform"/>
            <consortium name="The Broad Institute Genome Sequencing Center for Infectious Disease"/>
            <person name="Wu L."/>
            <person name="Ma J."/>
        </authorList>
    </citation>
    <scope>NUCLEOTIDE SEQUENCE [LARGE SCALE GENOMIC DNA]</scope>
    <source>
        <strain evidence="3">KCTC 32514</strain>
    </source>
</reference>
<evidence type="ECO:0000313" key="2">
    <source>
        <dbReference type="EMBL" id="MFD2915084.1"/>
    </source>
</evidence>
<keyword evidence="1" id="KW-0472">Membrane</keyword>
<protein>
    <submittedName>
        <fullName evidence="2">Uncharacterized protein</fullName>
    </submittedName>
</protein>
<evidence type="ECO:0000256" key="1">
    <source>
        <dbReference type="SAM" id="Phobius"/>
    </source>
</evidence>
<organism evidence="2 3">
    <name type="scientific">Psychroserpens luteus</name>
    <dbReference type="NCBI Taxonomy" id="1434066"/>
    <lineage>
        <taxon>Bacteria</taxon>
        <taxon>Pseudomonadati</taxon>
        <taxon>Bacteroidota</taxon>
        <taxon>Flavobacteriia</taxon>
        <taxon>Flavobacteriales</taxon>
        <taxon>Flavobacteriaceae</taxon>
        <taxon>Psychroserpens</taxon>
    </lineage>
</organism>
<dbReference type="RefSeq" id="WP_194508573.1">
    <property type="nucleotide sequence ID" value="NZ_JADILU010000005.1"/>
</dbReference>
<dbReference type="Proteomes" id="UP001597548">
    <property type="component" value="Unassembled WGS sequence"/>
</dbReference>